<sequence>MDFVRILHAHMRFVGEMIKAAERDVVRNDLYAQAKVYGLNTEKARWIAGFLLEAGLLEEPRYLHLRATSLGKCFVAELPLAEENACETTEEINRDNNCIASSNMLIDKNEQIFEQLHTASIDPSAEGKASGVAFEEAIANIFNFMGFDAKRIGGSGDTDVIVRWKDNEGKNIIAIVDGKSKSGGSVSHSDISDVAIDAHKEKNNAEYVAIIGPGFSGDTIRNHARKKGFALITDAELIEIARMSCSLGLSLQEIALIFQVPDGLSRLEELIAIRQREMDIITYVVSMFEKEQDMLGSLSARDMYYYCAILMFLHP</sequence>
<protein>
    <submittedName>
        <fullName evidence="2">Restriction endonuclease</fullName>
    </submittedName>
</protein>
<proteinExistence type="predicted"/>
<accession>A0ABS2EAP2</accession>
<dbReference type="InterPro" id="IPR007560">
    <property type="entry name" value="Restrct_endonuc_IV_Mrr"/>
</dbReference>
<feature type="domain" description="Restriction endonuclease type IV Mrr" evidence="1">
    <location>
        <begin position="129"/>
        <end position="240"/>
    </location>
</feature>
<evidence type="ECO:0000313" key="3">
    <source>
        <dbReference type="Proteomes" id="UP000716906"/>
    </source>
</evidence>
<evidence type="ECO:0000259" key="1">
    <source>
        <dbReference type="Pfam" id="PF04471"/>
    </source>
</evidence>
<keyword evidence="2" id="KW-0378">Hydrolase</keyword>
<dbReference type="Gene3D" id="3.40.91.30">
    <property type="match status" value="1"/>
</dbReference>
<dbReference type="GO" id="GO:0004519">
    <property type="term" value="F:endonuclease activity"/>
    <property type="evidence" value="ECO:0007669"/>
    <property type="project" value="UniProtKB-KW"/>
</dbReference>
<dbReference type="Pfam" id="PF04471">
    <property type="entry name" value="Mrr_cat"/>
    <property type="match status" value="1"/>
</dbReference>
<name>A0ABS2EAP2_9FIRM</name>
<dbReference type="Proteomes" id="UP000716906">
    <property type="component" value="Unassembled WGS sequence"/>
</dbReference>
<keyword evidence="2" id="KW-0540">Nuclease</keyword>
<organism evidence="2 3">
    <name type="scientific">Faecalicatena fissicatena</name>
    <dbReference type="NCBI Taxonomy" id="290055"/>
    <lineage>
        <taxon>Bacteria</taxon>
        <taxon>Bacillati</taxon>
        <taxon>Bacillota</taxon>
        <taxon>Clostridia</taxon>
        <taxon>Lachnospirales</taxon>
        <taxon>Lachnospiraceae</taxon>
        <taxon>Faecalicatena</taxon>
    </lineage>
</organism>
<gene>
    <name evidence="2" type="ORF">H7U36_11490</name>
</gene>
<dbReference type="EMBL" id="JACLYY010000011">
    <property type="protein sequence ID" value="MBM6738713.1"/>
    <property type="molecule type" value="Genomic_DNA"/>
</dbReference>
<keyword evidence="2" id="KW-0255">Endonuclease</keyword>
<reference evidence="2 3" key="1">
    <citation type="journal article" date="2021" name="Sci. Rep.">
        <title>The distribution of antibiotic resistance genes in chicken gut microbiota commensals.</title>
        <authorList>
            <person name="Juricova H."/>
            <person name="Matiasovicova J."/>
            <person name="Kubasova T."/>
            <person name="Cejkova D."/>
            <person name="Rychlik I."/>
        </authorList>
    </citation>
    <scope>NUCLEOTIDE SEQUENCE [LARGE SCALE GENOMIC DNA]</scope>
    <source>
        <strain evidence="2 3">An773</strain>
    </source>
</reference>
<keyword evidence="3" id="KW-1185">Reference proteome</keyword>
<comment type="caution">
    <text evidence="2">The sequence shown here is derived from an EMBL/GenBank/DDBJ whole genome shotgun (WGS) entry which is preliminary data.</text>
</comment>
<evidence type="ECO:0000313" key="2">
    <source>
        <dbReference type="EMBL" id="MBM6738713.1"/>
    </source>
</evidence>